<dbReference type="InterPro" id="IPR029062">
    <property type="entry name" value="Class_I_gatase-like"/>
</dbReference>
<feature type="region of interest" description="Disordered" evidence="7">
    <location>
        <begin position="454"/>
        <end position="480"/>
    </location>
</feature>
<protein>
    <submittedName>
        <fullName evidence="10">Phosphoribosylformylglycinamidine synthase</fullName>
        <ecNumber evidence="10">6.3.5.3</ecNumber>
    </submittedName>
</protein>
<comment type="caution">
    <text evidence="10">The sequence shown here is derived from an EMBL/GenBank/DDBJ whole genome shotgun (WGS) entry which is preliminary data.</text>
</comment>
<dbReference type="CDD" id="cd02203">
    <property type="entry name" value="PurL_repeat1"/>
    <property type="match status" value="1"/>
</dbReference>
<dbReference type="SUPFAM" id="SSF56042">
    <property type="entry name" value="PurM C-terminal domain-like"/>
    <property type="match status" value="2"/>
</dbReference>
<dbReference type="GO" id="GO:0005524">
    <property type="term" value="F:ATP binding"/>
    <property type="evidence" value="ECO:0007669"/>
    <property type="project" value="UniProtKB-KW"/>
</dbReference>
<accession>A0A6G2CMN2</accession>
<keyword evidence="4" id="KW-0658">Purine biosynthesis</keyword>
<dbReference type="Gene3D" id="3.90.650.10">
    <property type="entry name" value="PurM-like C-terminal domain"/>
    <property type="match status" value="2"/>
</dbReference>
<dbReference type="PANTHER" id="PTHR10099">
    <property type="entry name" value="PHOSPHORIBOSYLFORMYLGLYCINAMIDINE SYNTHASE"/>
    <property type="match status" value="1"/>
</dbReference>
<dbReference type="Pfam" id="PF02769">
    <property type="entry name" value="AIRS_C"/>
    <property type="match status" value="1"/>
</dbReference>
<proteinExistence type="predicted"/>
<keyword evidence="1 10" id="KW-0436">Ligase</keyword>
<reference evidence="10" key="1">
    <citation type="journal article" date="2019" name="Nat. Med.">
        <title>A library of human gut bacterial isolates paired with longitudinal multiomics data enables mechanistic microbiome research.</title>
        <authorList>
            <person name="Poyet M."/>
            <person name="Groussin M."/>
            <person name="Gibbons S.M."/>
            <person name="Avila-Pacheco J."/>
            <person name="Jiang X."/>
            <person name="Kearney S.M."/>
            <person name="Perrotta A.R."/>
            <person name="Berdy B."/>
            <person name="Zhao S."/>
            <person name="Lieberman T.D."/>
            <person name="Swanson P.K."/>
            <person name="Smith M."/>
            <person name="Roesemann S."/>
            <person name="Alexander J.E."/>
            <person name="Rich S.A."/>
            <person name="Livny J."/>
            <person name="Vlamakis H."/>
            <person name="Clish C."/>
            <person name="Bullock K."/>
            <person name="Deik A."/>
            <person name="Scott J."/>
            <person name="Pierce K.A."/>
            <person name="Xavier R.J."/>
            <person name="Alm E.J."/>
        </authorList>
    </citation>
    <scope>NUCLEOTIDE SEQUENCE</scope>
    <source>
        <strain evidence="10">BIOML-A179</strain>
    </source>
</reference>
<gene>
    <name evidence="10" type="ORF">GMA64_06405</name>
</gene>
<dbReference type="GO" id="GO:0046872">
    <property type="term" value="F:metal ion binding"/>
    <property type="evidence" value="ECO:0007669"/>
    <property type="project" value="UniProtKB-KW"/>
</dbReference>
<evidence type="ECO:0000259" key="9">
    <source>
        <dbReference type="Pfam" id="PF18072"/>
    </source>
</evidence>
<evidence type="ECO:0000256" key="4">
    <source>
        <dbReference type="ARBA" id="ARBA00022755"/>
    </source>
</evidence>
<evidence type="ECO:0000313" key="10">
    <source>
        <dbReference type="EMBL" id="MTL94153.1"/>
    </source>
</evidence>
<keyword evidence="2" id="KW-0479">Metal-binding</keyword>
<dbReference type="PANTHER" id="PTHR10099:SF1">
    <property type="entry name" value="PHOSPHORIBOSYLFORMYLGLYCINAMIDINE SYNTHASE"/>
    <property type="match status" value="1"/>
</dbReference>
<name>A0A6G2CMN2_9FIRM</name>
<dbReference type="InterPro" id="IPR036676">
    <property type="entry name" value="PurM-like_C_sf"/>
</dbReference>
<organism evidence="10">
    <name type="scientific">Turicibacter sanguinis</name>
    <dbReference type="NCBI Taxonomy" id="154288"/>
    <lineage>
        <taxon>Bacteria</taxon>
        <taxon>Bacillati</taxon>
        <taxon>Bacillota</taxon>
        <taxon>Erysipelotrichia</taxon>
        <taxon>Erysipelotrichales</taxon>
        <taxon>Turicibacteraceae</taxon>
        <taxon>Turicibacter</taxon>
    </lineage>
</organism>
<feature type="compositionally biased region" description="Polar residues" evidence="7">
    <location>
        <begin position="458"/>
        <end position="475"/>
    </location>
</feature>
<dbReference type="SMART" id="SM01211">
    <property type="entry name" value="GATase_5"/>
    <property type="match status" value="1"/>
</dbReference>
<dbReference type="AlphaFoldDB" id="A0A6G2CMN2"/>
<dbReference type="Gene3D" id="3.40.50.880">
    <property type="match status" value="1"/>
</dbReference>
<evidence type="ECO:0000256" key="2">
    <source>
        <dbReference type="ARBA" id="ARBA00022723"/>
    </source>
</evidence>
<dbReference type="Gene3D" id="3.30.1330.10">
    <property type="entry name" value="PurM-like, N-terminal domain"/>
    <property type="match status" value="2"/>
</dbReference>
<dbReference type="RefSeq" id="WP_129821624.1">
    <property type="nucleotide sequence ID" value="NZ_CABJBH010000014.1"/>
</dbReference>
<dbReference type="EC" id="6.3.5.3" evidence="10"/>
<evidence type="ECO:0000256" key="7">
    <source>
        <dbReference type="SAM" id="MobiDB-lite"/>
    </source>
</evidence>
<dbReference type="NCBIfam" id="TIGR01857">
    <property type="entry name" value="FGAM-synthase"/>
    <property type="match status" value="1"/>
</dbReference>
<evidence type="ECO:0000256" key="1">
    <source>
        <dbReference type="ARBA" id="ARBA00022598"/>
    </source>
</evidence>
<dbReference type="GO" id="GO:0004642">
    <property type="term" value="F:phosphoribosylformylglycinamidine synthase activity"/>
    <property type="evidence" value="ECO:0007669"/>
    <property type="project" value="UniProtKB-EC"/>
</dbReference>
<evidence type="ECO:0000256" key="5">
    <source>
        <dbReference type="ARBA" id="ARBA00022840"/>
    </source>
</evidence>
<dbReference type="InterPro" id="IPR010918">
    <property type="entry name" value="PurM-like_C_dom"/>
</dbReference>
<dbReference type="Pfam" id="PF13507">
    <property type="entry name" value="GATase_5"/>
    <property type="match status" value="1"/>
</dbReference>
<keyword evidence="3" id="KW-0547">Nucleotide-binding</keyword>
<dbReference type="FunFam" id="3.30.1330.10:FF:000013">
    <property type="entry name" value="Phosphoribosylformylglycinamidine synthase"/>
    <property type="match status" value="1"/>
</dbReference>
<keyword evidence="5" id="KW-0067">ATP-binding</keyword>
<dbReference type="CDD" id="cd02204">
    <property type="entry name" value="PurL_repeat2"/>
    <property type="match status" value="1"/>
</dbReference>
<keyword evidence="6" id="KW-0460">Magnesium</keyword>
<dbReference type="Pfam" id="PF18072">
    <property type="entry name" value="FGAR-AT_linker"/>
    <property type="match status" value="1"/>
</dbReference>
<dbReference type="GO" id="GO:0006164">
    <property type="term" value="P:purine nucleotide biosynthetic process"/>
    <property type="evidence" value="ECO:0007669"/>
    <property type="project" value="UniProtKB-KW"/>
</dbReference>
<dbReference type="InterPro" id="IPR041609">
    <property type="entry name" value="PurL_linker"/>
</dbReference>
<dbReference type="InterPro" id="IPR010141">
    <property type="entry name" value="FGAM_synthase"/>
</dbReference>
<evidence type="ECO:0000256" key="3">
    <source>
        <dbReference type="ARBA" id="ARBA00022741"/>
    </source>
</evidence>
<feature type="domain" description="PurM-like C-terminal" evidence="8">
    <location>
        <begin position="436"/>
        <end position="587"/>
    </location>
</feature>
<evidence type="ECO:0000259" key="8">
    <source>
        <dbReference type="Pfam" id="PF02769"/>
    </source>
</evidence>
<feature type="domain" description="Phosphoribosylformylglycinamidine synthase linker" evidence="9">
    <location>
        <begin position="178"/>
        <end position="224"/>
    </location>
</feature>
<dbReference type="GO" id="GO:0005737">
    <property type="term" value="C:cytoplasm"/>
    <property type="evidence" value="ECO:0007669"/>
    <property type="project" value="TreeGrafter"/>
</dbReference>
<dbReference type="SUPFAM" id="SSF55326">
    <property type="entry name" value="PurM N-terminal domain-like"/>
    <property type="match status" value="2"/>
</dbReference>
<dbReference type="EMBL" id="WMQV01000011">
    <property type="protein sequence ID" value="MTL94153.1"/>
    <property type="molecule type" value="Genomic_DNA"/>
</dbReference>
<dbReference type="InterPro" id="IPR036921">
    <property type="entry name" value="PurM-like_N_sf"/>
</dbReference>
<dbReference type="SUPFAM" id="SSF52317">
    <property type="entry name" value="Class I glutamine amidotransferase-like"/>
    <property type="match status" value="1"/>
</dbReference>
<evidence type="ECO:0000256" key="6">
    <source>
        <dbReference type="ARBA" id="ARBA00022842"/>
    </source>
</evidence>
<sequence length="1235" mass="136777">MSQYRIFVEKKDIYATEAKSLRHDLNENLHLNLTNTRVINIYDLFNVNETELETAKQNVLSEIVTDMTSDSIELSDKTYFAVEYLPGQYDQRADSAIQCIQLLTGNDEVRVKSGKVIILDGVQSKEELAKIKNYYINPIEMREKDLTAPLQLDESIEIEDVKTYEGFVDYKEEALAAFLKTHGMAMSLADIKLIQDYFLKEEKRNPTETELKVLDTYWSDHCRHTTFETLIENVTFESGRFHEILQQTFNEYCAMRERVHHNKKPMTLMDMATIAMKEQRKLGLLNDLEVSDEINACSVYIDVDVDGVNEPWLLMFKNETHNHPTEIEPFGGASTCIGGAIRDPLSGRSYVYQAMRISGGANVLESIEDTMEGKLPQKIISKRSADGNSSYGNQIGLPTSFVREVYHEGYKAKHMEVGAVVGAVKASDVRREKPAPGDIIILLGGRTGRDGIGGATGSSKAHNETSIQTASSEVQKGNAPTERKIQRLFRNGEVTRLIKKCNDFGAGGVAVAIGELADGLNIDLNAVPVKYNGLNGTELAISESQERMAVLVASKDVETFINFAHHENLEATVVAEVTNTNRLVMNWNGRPIVNLSRTFLDTNGARQTTNVTIKTDLESNPFQSKIQGNTIKDKFLNNLKQPNVASQQGMVEMFDSTIGGTTVLMPYGGKYQLTETEGSVHKIPLRHGVTNTVSMLTYGYNPEITSWSPFHGAAYAVVESMARIIALGGRWQGIRFSFQEYFRRLGQDPQNWGQPFAALLGSIYVQKGFNLPAIGGKDSMSGSFEELHVPPTFISFAVQTEKANKVVSPEFKAPENYIYLIKHEPTKDLMPNIEQLKTNFDYIYDMVTVGCIKSAFSVKQGGIAEALAKMSFGNKIGATIKTGYDVFDLELGSIIVESDRPLLFDHAHLLGKTTSEPLIVINQEAITIEESLEAWQGTFCNLYPVAAEVEKIEVPIIDYKNTIIKTSSIKSTPQVFLPVFPGTNCEYDSARAFEQAGAKSVIDVFCNQNHQDIEASIERMVKHINESQILMLSGGFSAGDEPDGSGKFITSVLMNEQVRESIEGLLERDGLILGICNGFQALIKSGLLPYGQFGMVTEDSPTLVKNNTNRHMSKIIQTRIASNKSPWLSGANVGDIHNIAISHGEGKFVANDAVIKKLIKNGQVATQYVDVTGKPTMDGIYNPNGSIAAIEGITSPDGRILGKMGHSERIGSQIFKNVPGNYDQLLFQSGVKYFK</sequence>